<feature type="transmembrane region" description="Helical" evidence="8">
    <location>
        <begin position="341"/>
        <end position="362"/>
    </location>
</feature>
<evidence type="ECO:0000256" key="8">
    <source>
        <dbReference type="RuleBase" id="RU365088"/>
    </source>
</evidence>
<dbReference type="CDD" id="cd17320">
    <property type="entry name" value="MFS_MdfA_MDR_like"/>
    <property type="match status" value="1"/>
</dbReference>
<dbReference type="AlphaFoldDB" id="A0A5M6IQ38"/>
<evidence type="ECO:0000256" key="7">
    <source>
        <dbReference type="ARBA" id="ARBA00023136"/>
    </source>
</evidence>
<evidence type="ECO:0000313" key="10">
    <source>
        <dbReference type="EMBL" id="KAA5610371.1"/>
    </source>
</evidence>
<dbReference type="PANTHER" id="PTHR23502:SF132">
    <property type="entry name" value="POLYAMINE TRANSPORTER 2-RELATED"/>
    <property type="match status" value="1"/>
</dbReference>
<dbReference type="GO" id="GO:1990961">
    <property type="term" value="P:xenobiotic detoxification by transmembrane export across the plasma membrane"/>
    <property type="evidence" value="ECO:0007669"/>
    <property type="project" value="InterPro"/>
</dbReference>
<feature type="transmembrane region" description="Helical" evidence="8">
    <location>
        <begin position="162"/>
        <end position="182"/>
    </location>
</feature>
<organism evidence="10 11">
    <name type="scientific">Rhodovastum atsumiense</name>
    <dbReference type="NCBI Taxonomy" id="504468"/>
    <lineage>
        <taxon>Bacteria</taxon>
        <taxon>Pseudomonadati</taxon>
        <taxon>Pseudomonadota</taxon>
        <taxon>Alphaproteobacteria</taxon>
        <taxon>Acetobacterales</taxon>
        <taxon>Acetobacteraceae</taxon>
        <taxon>Rhodovastum</taxon>
    </lineage>
</organism>
<evidence type="ECO:0000256" key="2">
    <source>
        <dbReference type="ARBA" id="ARBA00006236"/>
    </source>
</evidence>
<dbReference type="RefSeq" id="WP_150042617.1">
    <property type="nucleotide sequence ID" value="NZ_OW485601.1"/>
</dbReference>
<sequence>MPSPAWLPLLLGFLTAVGPVSTDMYLPAFPAIEAALGGHAGTAQATLAAWFAGLAVGQVTQGSLSDRFGRRWPLVAGTAIYTLGTAGCALAPDLATLSACRLVAAFGGSASMVIPRAIVRDLTDGHAAARMMSRLMLIMGAAPILAPSLGGLVLAFAGWQAIFWICAAYGAICCALVVAWLPDTLPPERRVRLNLAGLVSRYGAILYERSFITHALAGGFTTFGMFAYLGGSPAVFIDIYRLSPSAYGALFGACAAGFIAASQFNPFLVMRFGPGRVLRAAVRTMLLANIVLLGIAWARPADFLYVITPIFVTMACAGVILPNATVGALSRHAAHAGSASALMGTLMFVLGAVSGLLVGLASDGTARPMAALLAIGALAATLAELGRGGGGQGMR</sequence>
<keyword evidence="7 8" id="KW-0472">Membrane</keyword>
<feature type="transmembrane region" description="Helical" evidence="8">
    <location>
        <begin position="135"/>
        <end position="156"/>
    </location>
</feature>
<dbReference type="OrthoDB" id="9800416at2"/>
<dbReference type="GO" id="GO:0015385">
    <property type="term" value="F:sodium:proton antiporter activity"/>
    <property type="evidence" value="ECO:0007669"/>
    <property type="project" value="TreeGrafter"/>
</dbReference>
<keyword evidence="4" id="KW-1003">Cell membrane</keyword>
<name>A0A5M6IQ38_9PROT</name>
<feature type="transmembrane region" description="Helical" evidence="8">
    <location>
        <begin position="96"/>
        <end position="114"/>
    </location>
</feature>
<dbReference type="PANTHER" id="PTHR23502">
    <property type="entry name" value="MAJOR FACILITATOR SUPERFAMILY"/>
    <property type="match status" value="1"/>
</dbReference>
<feature type="transmembrane region" description="Helical" evidence="8">
    <location>
        <begin position="304"/>
        <end position="329"/>
    </location>
</feature>
<feature type="domain" description="Major facilitator superfamily (MFS) profile" evidence="9">
    <location>
        <begin position="7"/>
        <end position="388"/>
    </location>
</feature>
<evidence type="ECO:0000259" key="9">
    <source>
        <dbReference type="PROSITE" id="PS50850"/>
    </source>
</evidence>
<dbReference type="EMBL" id="VWPK01000034">
    <property type="protein sequence ID" value="KAA5610371.1"/>
    <property type="molecule type" value="Genomic_DNA"/>
</dbReference>
<feature type="transmembrane region" description="Helical" evidence="8">
    <location>
        <begin position="211"/>
        <end position="229"/>
    </location>
</feature>
<comment type="caution">
    <text evidence="10">The sequence shown here is derived from an EMBL/GenBank/DDBJ whole genome shotgun (WGS) entry which is preliminary data.</text>
</comment>
<keyword evidence="3 8" id="KW-0813">Transport</keyword>
<proteinExistence type="inferred from homology"/>
<keyword evidence="11" id="KW-1185">Reference proteome</keyword>
<dbReference type="GO" id="GO:0042910">
    <property type="term" value="F:xenobiotic transmembrane transporter activity"/>
    <property type="evidence" value="ECO:0007669"/>
    <property type="project" value="InterPro"/>
</dbReference>
<comment type="caution">
    <text evidence="8">Lacks conserved residue(s) required for the propagation of feature annotation.</text>
</comment>
<keyword evidence="5 8" id="KW-0812">Transmembrane</keyword>
<feature type="transmembrane region" description="Helical" evidence="8">
    <location>
        <begin position="280"/>
        <end position="298"/>
    </location>
</feature>
<dbReference type="NCBIfam" id="TIGR00710">
    <property type="entry name" value="efflux_Bcr_CflA"/>
    <property type="match status" value="1"/>
</dbReference>
<evidence type="ECO:0000256" key="1">
    <source>
        <dbReference type="ARBA" id="ARBA00004651"/>
    </source>
</evidence>
<feature type="transmembrane region" description="Helical" evidence="8">
    <location>
        <begin position="38"/>
        <end position="60"/>
    </location>
</feature>
<dbReference type="Gene3D" id="1.20.1720.10">
    <property type="entry name" value="Multidrug resistance protein D"/>
    <property type="match status" value="1"/>
</dbReference>
<evidence type="ECO:0000313" key="11">
    <source>
        <dbReference type="Proteomes" id="UP000325255"/>
    </source>
</evidence>
<reference evidence="10 11" key="1">
    <citation type="submission" date="2019-09" db="EMBL/GenBank/DDBJ databases">
        <title>Genome sequence of Rhodovastum atsumiense, a diverse member of the Acetobacteraceae family of non-sulfur purple photosynthetic bacteria.</title>
        <authorList>
            <person name="Meyer T."/>
            <person name="Kyndt J."/>
        </authorList>
    </citation>
    <scope>NUCLEOTIDE SEQUENCE [LARGE SCALE GENOMIC DNA]</scope>
    <source>
        <strain evidence="10 11">DSM 21279</strain>
    </source>
</reference>
<feature type="transmembrane region" description="Helical" evidence="8">
    <location>
        <begin position="368"/>
        <end position="386"/>
    </location>
</feature>
<gene>
    <name evidence="10" type="ORF">F1189_19905</name>
</gene>
<dbReference type="Pfam" id="PF07690">
    <property type="entry name" value="MFS_1"/>
    <property type="match status" value="1"/>
</dbReference>
<dbReference type="Proteomes" id="UP000325255">
    <property type="component" value="Unassembled WGS sequence"/>
</dbReference>
<dbReference type="InterPro" id="IPR011701">
    <property type="entry name" value="MFS"/>
</dbReference>
<dbReference type="InterPro" id="IPR036259">
    <property type="entry name" value="MFS_trans_sf"/>
</dbReference>
<feature type="transmembrane region" description="Helical" evidence="8">
    <location>
        <begin position="249"/>
        <end position="268"/>
    </location>
</feature>
<dbReference type="InterPro" id="IPR004812">
    <property type="entry name" value="Efflux_drug-R_Bcr/CmlA"/>
</dbReference>
<evidence type="ECO:0000256" key="3">
    <source>
        <dbReference type="ARBA" id="ARBA00022448"/>
    </source>
</evidence>
<evidence type="ECO:0000256" key="6">
    <source>
        <dbReference type="ARBA" id="ARBA00022989"/>
    </source>
</evidence>
<dbReference type="PROSITE" id="PS50850">
    <property type="entry name" value="MFS"/>
    <property type="match status" value="1"/>
</dbReference>
<comment type="similarity">
    <text evidence="2 8">Belongs to the major facilitator superfamily. Bcr/CmlA family.</text>
</comment>
<evidence type="ECO:0000256" key="4">
    <source>
        <dbReference type="ARBA" id="ARBA00022475"/>
    </source>
</evidence>
<dbReference type="FunFam" id="1.20.1720.10:FF:000005">
    <property type="entry name" value="Bcr/CflA family efflux transporter"/>
    <property type="match status" value="1"/>
</dbReference>
<keyword evidence="8" id="KW-0997">Cell inner membrane</keyword>
<keyword evidence="6 8" id="KW-1133">Transmembrane helix</keyword>
<dbReference type="GO" id="GO:0005886">
    <property type="term" value="C:plasma membrane"/>
    <property type="evidence" value="ECO:0007669"/>
    <property type="project" value="UniProtKB-SubCell"/>
</dbReference>
<protein>
    <recommendedName>
        <fullName evidence="8">Bcr/CflA family efflux transporter</fullName>
    </recommendedName>
</protein>
<comment type="subcellular location">
    <subcellularLocation>
        <location evidence="8">Cell inner membrane</location>
        <topology evidence="8">Multi-pass membrane protein</topology>
    </subcellularLocation>
    <subcellularLocation>
        <location evidence="1">Cell membrane</location>
        <topology evidence="1">Multi-pass membrane protein</topology>
    </subcellularLocation>
</comment>
<accession>A0A5M6IQ38</accession>
<dbReference type="SUPFAM" id="SSF103473">
    <property type="entry name" value="MFS general substrate transporter"/>
    <property type="match status" value="1"/>
</dbReference>
<feature type="transmembrane region" description="Helical" evidence="8">
    <location>
        <begin position="72"/>
        <end position="90"/>
    </location>
</feature>
<dbReference type="InterPro" id="IPR020846">
    <property type="entry name" value="MFS_dom"/>
</dbReference>
<evidence type="ECO:0000256" key="5">
    <source>
        <dbReference type="ARBA" id="ARBA00022692"/>
    </source>
</evidence>